<dbReference type="SMART" id="SM01046">
    <property type="entry name" value="c-SKI_SMAD_bind"/>
    <property type="match status" value="1"/>
</dbReference>
<dbReference type="GO" id="GO:0005667">
    <property type="term" value="C:transcription regulator complex"/>
    <property type="evidence" value="ECO:0007669"/>
    <property type="project" value="TreeGrafter"/>
</dbReference>
<dbReference type="Proteomes" id="UP000005408">
    <property type="component" value="Unassembled WGS sequence"/>
</dbReference>
<sequence length="607" mass="68615">MRSLQGPGPTVFPTLLSDMAERYRKALVKKLPTVDKLDFGSLRAPPPFPIQHFGPVFSPMDTSKSEKLDTLLEDEKIACFSVGGEKKVVCNPEQLELLKVTGILPLSAPSCGLITKTDAERLCNALLHRSAERYSKPPSRDSFKVYHECFGKCKGIFHPDNYNNASDKCIQCCDCMGIFSPQKFVGHSHKSQENNTCHWGFDSSQWRSYLLLAKDQEGKDKLQRELEKMKSKFDNSRKRRQVSDSLSDLKRSKGDDGEYTSWGEGTGQVGGSAFRPWSPGMINAMKDNKGLPEPPAIMREMSSETTPSYLHRGPPVLLNPERVVTDADTKSYERGFAPNVSLAPHQPKINVDDISDDEGNTVPISPVATCSKPDYKEWDLPSESDDSSQTSDGEESKSNEVCSTLEKELELIHKALDGKIGSSKEEKDGFLREFSKLRVTSQEQLNTAQQDKRRLKQELASCKASTKERMLKLSERNASLEKDIERVRIESECRLEEAQEDKEALHKEIKRLQDQEEAEASKYLTVNRELQTRLRQYEVAYEQLYFDCLYLQEELKRNSIIIPDVMAKKFTEQLAPLSKVVPHHSPSRKNSLSPEGKPIGIKKERDT</sequence>
<dbReference type="Pfam" id="PF08782">
    <property type="entry name" value="c-SKI_SMAD_bind"/>
    <property type="match status" value="1"/>
</dbReference>
<dbReference type="GO" id="GO:0005634">
    <property type="term" value="C:nucleus"/>
    <property type="evidence" value="ECO:0007669"/>
    <property type="project" value="TreeGrafter"/>
</dbReference>
<dbReference type="InterPro" id="IPR037000">
    <property type="entry name" value="Ski_DNA-bd_sf"/>
</dbReference>
<dbReference type="SUPFAM" id="SSF46955">
    <property type="entry name" value="Putative DNA-binding domain"/>
    <property type="match status" value="1"/>
</dbReference>
<keyword evidence="6" id="KW-1185">Reference proteome</keyword>
<dbReference type="Gene3D" id="3.10.260.20">
    <property type="entry name" value="Ski"/>
    <property type="match status" value="1"/>
</dbReference>
<dbReference type="GO" id="GO:0005737">
    <property type="term" value="C:cytoplasm"/>
    <property type="evidence" value="ECO:0007669"/>
    <property type="project" value="TreeGrafter"/>
</dbReference>
<dbReference type="InterPro" id="IPR003380">
    <property type="entry name" value="SKI/SNO/DAC"/>
</dbReference>
<feature type="region of interest" description="Disordered" evidence="3">
    <location>
        <begin position="229"/>
        <end position="273"/>
    </location>
</feature>
<dbReference type="GO" id="GO:0000981">
    <property type="term" value="F:DNA-binding transcription factor activity, RNA polymerase II-specific"/>
    <property type="evidence" value="ECO:0007669"/>
    <property type="project" value="TreeGrafter"/>
</dbReference>
<organism evidence="5 6">
    <name type="scientific">Magallana gigas</name>
    <name type="common">Pacific oyster</name>
    <name type="synonym">Crassostrea gigas</name>
    <dbReference type="NCBI Taxonomy" id="29159"/>
    <lineage>
        <taxon>Eukaryota</taxon>
        <taxon>Metazoa</taxon>
        <taxon>Spiralia</taxon>
        <taxon>Lophotrochozoa</taxon>
        <taxon>Mollusca</taxon>
        <taxon>Bivalvia</taxon>
        <taxon>Autobranchia</taxon>
        <taxon>Pteriomorphia</taxon>
        <taxon>Ostreida</taxon>
        <taxon>Ostreoidea</taxon>
        <taxon>Ostreidae</taxon>
        <taxon>Magallana</taxon>
    </lineage>
</organism>
<evidence type="ECO:0000256" key="2">
    <source>
        <dbReference type="SAM" id="Coils"/>
    </source>
</evidence>
<evidence type="ECO:0000256" key="3">
    <source>
        <dbReference type="SAM" id="MobiDB-lite"/>
    </source>
</evidence>
<evidence type="ECO:0000259" key="4">
    <source>
        <dbReference type="SMART" id="SM01046"/>
    </source>
</evidence>
<dbReference type="Gene3D" id="3.10.390.10">
    <property type="entry name" value="SAND domain-like"/>
    <property type="match status" value="1"/>
</dbReference>
<dbReference type="InterPro" id="IPR010919">
    <property type="entry name" value="SAND-like_dom_sf"/>
</dbReference>
<proteinExistence type="inferred from homology"/>
<dbReference type="InterPro" id="IPR009061">
    <property type="entry name" value="DNA-bd_dom_put_sf"/>
</dbReference>
<dbReference type="GO" id="GO:0046332">
    <property type="term" value="F:SMAD binding"/>
    <property type="evidence" value="ECO:0007669"/>
    <property type="project" value="InterPro"/>
</dbReference>
<feature type="coiled-coil region" evidence="2">
    <location>
        <begin position="438"/>
        <end position="522"/>
    </location>
</feature>
<dbReference type="InterPro" id="IPR014890">
    <property type="entry name" value="c-SKI_SMAD4-bd_dom"/>
</dbReference>
<comment type="similarity">
    <text evidence="1">Belongs to the SKI family.</text>
</comment>
<dbReference type="Pfam" id="PF02437">
    <property type="entry name" value="Ski_Sno_DHD"/>
    <property type="match status" value="1"/>
</dbReference>
<keyword evidence="2" id="KW-0175">Coiled coil</keyword>
<evidence type="ECO:0000313" key="5">
    <source>
        <dbReference type="EnsemblMetazoa" id="G22830.1:cds"/>
    </source>
</evidence>
<dbReference type="GO" id="GO:0030514">
    <property type="term" value="P:negative regulation of BMP signaling pathway"/>
    <property type="evidence" value="ECO:0007669"/>
    <property type="project" value="TreeGrafter"/>
</dbReference>
<dbReference type="InterPro" id="IPR023216">
    <property type="entry name" value="Tscrpt_reg_SKI_SnoN"/>
</dbReference>
<feature type="region of interest" description="Disordered" evidence="3">
    <location>
        <begin position="338"/>
        <end position="403"/>
    </location>
</feature>
<dbReference type="EnsemblMetazoa" id="G22830.1">
    <property type="protein sequence ID" value="G22830.1:cds"/>
    <property type="gene ID" value="G22830"/>
</dbReference>
<feature type="domain" description="c-SKI SMAD4-binding" evidence="4">
    <location>
        <begin position="142"/>
        <end position="234"/>
    </location>
</feature>
<evidence type="ECO:0000313" key="6">
    <source>
        <dbReference type="Proteomes" id="UP000005408"/>
    </source>
</evidence>
<protein>
    <recommendedName>
        <fullName evidence="4">c-SKI SMAD4-binding domain-containing protein</fullName>
    </recommendedName>
</protein>
<feature type="compositionally biased region" description="Basic and acidic residues" evidence="3">
    <location>
        <begin position="247"/>
        <end position="256"/>
    </location>
</feature>
<accession>A0A8W8KEG8</accession>
<dbReference type="PANTHER" id="PTHR10005:SF25">
    <property type="entry name" value="SNO ONCOGENE, ISOFORM B"/>
    <property type="match status" value="1"/>
</dbReference>
<dbReference type="GO" id="GO:0000978">
    <property type="term" value="F:RNA polymerase II cis-regulatory region sequence-specific DNA binding"/>
    <property type="evidence" value="ECO:0007669"/>
    <property type="project" value="TreeGrafter"/>
</dbReference>
<name>A0A8W8KEG8_MAGGI</name>
<feature type="region of interest" description="Disordered" evidence="3">
    <location>
        <begin position="578"/>
        <end position="607"/>
    </location>
</feature>
<dbReference type="PANTHER" id="PTHR10005">
    <property type="entry name" value="SKI ONCOGENE-RELATED"/>
    <property type="match status" value="1"/>
</dbReference>
<dbReference type="AlphaFoldDB" id="A0A8W8KEG8"/>
<evidence type="ECO:0000256" key="1">
    <source>
        <dbReference type="ARBA" id="ARBA00009513"/>
    </source>
</evidence>
<dbReference type="SUPFAM" id="SSF63763">
    <property type="entry name" value="SAND domain-like"/>
    <property type="match status" value="1"/>
</dbReference>
<reference evidence="5" key="1">
    <citation type="submission" date="2022-08" db="UniProtKB">
        <authorList>
            <consortium name="EnsemblMetazoa"/>
        </authorList>
    </citation>
    <scope>IDENTIFICATION</scope>
    <source>
        <strain evidence="5">05x7-T-G4-1.051#20</strain>
    </source>
</reference>